<protein>
    <submittedName>
        <fullName evidence="2">Fungal lipase-like domain-containing protein</fullName>
    </submittedName>
</protein>
<dbReference type="WBParaSite" id="JU765_v2.g15195.t1">
    <property type="protein sequence ID" value="JU765_v2.g15195.t1"/>
    <property type="gene ID" value="JU765_v2.g15195"/>
</dbReference>
<proteinExistence type="predicted"/>
<organism evidence="1 2">
    <name type="scientific">Panagrolaimus sp. JU765</name>
    <dbReference type="NCBI Taxonomy" id="591449"/>
    <lineage>
        <taxon>Eukaryota</taxon>
        <taxon>Metazoa</taxon>
        <taxon>Ecdysozoa</taxon>
        <taxon>Nematoda</taxon>
        <taxon>Chromadorea</taxon>
        <taxon>Rhabditida</taxon>
        <taxon>Tylenchina</taxon>
        <taxon>Panagrolaimomorpha</taxon>
        <taxon>Panagrolaimoidea</taxon>
        <taxon>Panagrolaimidae</taxon>
        <taxon>Panagrolaimus</taxon>
    </lineage>
</organism>
<evidence type="ECO:0000313" key="2">
    <source>
        <dbReference type="WBParaSite" id="JU765_v2.g15195.t1"/>
    </source>
</evidence>
<dbReference type="Proteomes" id="UP000887576">
    <property type="component" value="Unplaced"/>
</dbReference>
<name>A0AC34QDL7_9BILA</name>
<reference evidence="2" key="1">
    <citation type="submission" date="2022-11" db="UniProtKB">
        <authorList>
            <consortium name="WormBaseParasite"/>
        </authorList>
    </citation>
    <scope>IDENTIFICATION</scope>
</reference>
<evidence type="ECO:0000313" key="1">
    <source>
        <dbReference type="Proteomes" id="UP000887576"/>
    </source>
</evidence>
<sequence>MKAAVVSLINTENVKYPKFTSDIPSFEVSIVKIMIKVLIFIVFSAGIISTIIGLTIHRPKNEFSDWEARHRWFPIAYSVKNNDPVNYLKDCFDKYEVHSRIEVPCDVWLESKNSTVNDTAMCTVIIVVAHDDYAIYIAFRGTSGDAQAMEENEAYHNLVTFIGGGKVNSYFYLAFKTLWNKGLGNAIQYLRTQYPTYEIRVTGHSLGGSLASLAAFWLSASGIIPPMQLRMISFGEPKVGDEIYSKTYSKYVPLSFRVVNHLDLVPHVPDYPNNITGYVQHLTEVWYYEGSSFNKPFIICNGNQNQNCSSSIPVPDLSLPDHDTYFANSTWCLKNHQRP</sequence>
<accession>A0AC34QDL7</accession>